<evidence type="ECO:0000259" key="2">
    <source>
        <dbReference type="PROSITE" id="PS50800"/>
    </source>
</evidence>
<dbReference type="SUPFAM" id="SSF68906">
    <property type="entry name" value="SAP domain"/>
    <property type="match status" value="1"/>
</dbReference>
<evidence type="ECO:0000259" key="3">
    <source>
        <dbReference type="PROSITE" id="PS50966"/>
    </source>
</evidence>
<dbReference type="AlphaFoldDB" id="A0A8J2GZY6"/>
<gene>
    <name evidence="4" type="ORF">HICCMSTLAB_LOCUS13</name>
</gene>
<dbReference type="InterPro" id="IPR036361">
    <property type="entry name" value="SAP_dom_sf"/>
</dbReference>
<keyword evidence="1" id="KW-0862">Zinc</keyword>
<reference evidence="4" key="1">
    <citation type="submission" date="2021-04" db="EMBL/GenBank/DDBJ databases">
        <authorList>
            <person name="Chebbi M.A.C M."/>
        </authorList>
    </citation>
    <scope>NUCLEOTIDE SEQUENCE</scope>
</reference>
<feature type="domain" description="SWIM-type" evidence="3">
    <location>
        <begin position="82"/>
        <end position="123"/>
    </location>
</feature>
<evidence type="ECO:0000313" key="5">
    <source>
        <dbReference type="Proteomes" id="UP000786811"/>
    </source>
</evidence>
<proteinExistence type="predicted"/>
<sequence length="229" mass="26498">MDTNNNKYFTWNIAQLKQELKNRGLRTTGKKKILQERYEVHKTLGKEMYENRYLMHARIAENKNSIFIQGHCLAQMKKSVQYKSDIQISKSTGFIDGTHCECAVGSDDTAHCKHIAVLLWAMEEMEREKKMILRTVCTQELQTFHRSAKSFFGSPIKAEALPSKSRDLSLSLDPVVLDPSIINKQSYCEKQRNRAINYAASYKTTMPFLRLFAPADTYCAIWDHNYTNI</sequence>
<dbReference type="InterPro" id="IPR007527">
    <property type="entry name" value="Znf_SWIM"/>
</dbReference>
<name>A0A8J2GZY6_COTCN</name>
<evidence type="ECO:0008006" key="6">
    <source>
        <dbReference type="Google" id="ProtNLM"/>
    </source>
</evidence>
<dbReference type="Gene3D" id="1.10.720.30">
    <property type="entry name" value="SAP domain"/>
    <property type="match status" value="1"/>
</dbReference>
<feature type="non-terminal residue" evidence="4">
    <location>
        <position position="229"/>
    </location>
</feature>
<dbReference type="PROSITE" id="PS50800">
    <property type="entry name" value="SAP"/>
    <property type="match status" value="1"/>
</dbReference>
<keyword evidence="1" id="KW-0863">Zinc-finger</keyword>
<dbReference type="Proteomes" id="UP000786811">
    <property type="component" value="Unassembled WGS sequence"/>
</dbReference>
<dbReference type="GO" id="GO:0008270">
    <property type="term" value="F:zinc ion binding"/>
    <property type="evidence" value="ECO:0007669"/>
    <property type="project" value="UniProtKB-KW"/>
</dbReference>
<keyword evidence="1" id="KW-0479">Metal-binding</keyword>
<dbReference type="InterPro" id="IPR003034">
    <property type="entry name" value="SAP_dom"/>
</dbReference>
<evidence type="ECO:0000313" key="4">
    <source>
        <dbReference type="EMBL" id="CAG5070424.1"/>
    </source>
</evidence>
<dbReference type="PROSITE" id="PS50966">
    <property type="entry name" value="ZF_SWIM"/>
    <property type="match status" value="1"/>
</dbReference>
<comment type="caution">
    <text evidence="4">The sequence shown here is derived from an EMBL/GenBank/DDBJ whole genome shotgun (WGS) entry which is preliminary data.</text>
</comment>
<dbReference type="EMBL" id="CAJNRD030000101">
    <property type="protein sequence ID" value="CAG5070424.1"/>
    <property type="molecule type" value="Genomic_DNA"/>
</dbReference>
<dbReference type="OrthoDB" id="7603506at2759"/>
<accession>A0A8J2GZY6</accession>
<organism evidence="4 5">
    <name type="scientific">Cotesia congregata</name>
    <name type="common">Parasitoid wasp</name>
    <name type="synonym">Apanteles congregatus</name>
    <dbReference type="NCBI Taxonomy" id="51543"/>
    <lineage>
        <taxon>Eukaryota</taxon>
        <taxon>Metazoa</taxon>
        <taxon>Ecdysozoa</taxon>
        <taxon>Arthropoda</taxon>
        <taxon>Hexapoda</taxon>
        <taxon>Insecta</taxon>
        <taxon>Pterygota</taxon>
        <taxon>Neoptera</taxon>
        <taxon>Endopterygota</taxon>
        <taxon>Hymenoptera</taxon>
        <taxon>Apocrita</taxon>
        <taxon>Ichneumonoidea</taxon>
        <taxon>Braconidae</taxon>
        <taxon>Microgastrinae</taxon>
        <taxon>Cotesia</taxon>
    </lineage>
</organism>
<keyword evidence="5" id="KW-1185">Reference proteome</keyword>
<dbReference type="Pfam" id="PF02037">
    <property type="entry name" value="SAP"/>
    <property type="match status" value="1"/>
</dbReference>
<evidence type="ECO:0000256" key="1">
    <source>
        <dbReference type="PROSITE-ProRule" id="PRU00325"/>
    </source>
</evidence>
<feature type="domain" description="SAP" evidence="2">
    <location>
        <begin position="8"/>
        <end position="42"/>
    </location>
</feature>
<protein>
    <recommendedName>
        <fullName evidence="6">SWIM-type domain-containing protein</fullName>
    </recommendedName>
</protein>